<reference evidence="1" key="1">
    <citation type="journal article" date="2020" name="Ecol. Evol.">
        <title>Genome structure and content of the rice root-knot nematode (Meloidogyne graminicola).</title>
        <authorList>
            <person name="Phan N.T."/>
            <person name="Danchin E.G.J."/>
            <person name="Klopp C."/>
            <person name="Perfus-Barbeoch L."/>
            <person name="Kozlowski D.K."/>
            <person name="Koutsovoulos G.D."/>
            <person name="Lopez-Roques C."/>
            <person name="Bouchez O."/>
            <person name="Zahm M."/>
            <person name="Besnard G."/>
            <person name="Bellafiore S."/>
        </authorList>
    </citation>
    <scope>NUCLEOTIDE SEQUENCE</scope>
    <source>
        <strain evidence="1">VN-18</strain>
    </source>
</reference>
<dbReference type="AlphaFoldDB" id="A0A8S9ZPT3"/>
<sequence length="49" mass="5640">HNSFTEYNSLPQSWPGVYGIYQFNIGNINIEEQMINNGKAIYIETINGF</sequence>
<organism evidence="1 2">
    <name type="scientific">Meloidogyne graminicola</name>
    <dbReference type="NCBI Taxonomy" id="189291"/>
    <lineage>
        <taxon>Eukaryota</taxon>
        <taxon>Metazoa</taxon>
        <taxon>Ecdysozoa</taxon>
        <taxon>Nematoda</taxon>
        <taxon>Chromadorea</taxon>
        <taxon>Rhabditida</taxon>
        <taxon>Tylenchina</taxon>
        <taxon>Tylenchomorpha</taxon>
        <taxon>Tylenchoidea</taxon>
        <taxon>Meloidogynidae</taxon>
        <taxon>Meloidogyninae</taxon>
        <taxon>Meloidogyne</taxon>
    </lineage>
</organism>
<comment type="caution">
    <text evidence="1">The sequence shown here is derived from an EMBL/GenBank/DDBJ whole genome shotgun (WGS) entry which is preliminary data.</text>
</comment>
<dbReference type="EMBL" id="JABEBT010000040">
    <property type="protein sequence ID" value="KAF7635608.1"/>
    <property type="molecule type" value="Genomic_DNA"/>
</dbReference>
<dbReference type="Proteomes" id="UP000605970">
    <property type="component" value="Unassembled WGS sequence"/>
</dbReference>
<accession>A0A8S9ZPT3</accession>
<name>A0A8S9ZPT3_9BILA</name>
<proteinExistence type="predicted"/>
<evidence type="ECO:0000313" key="2">
    <source>
        <dbReference type="Proteomes" id="UP000605970"/>
    </source>
</evidence>
<keyword evidence="2" id="KW-1185">Reference proteome</keyword>
<feature type="non-terminal residue" evidence="1">
    <location>
        <position position="1"/>
    </location>
</feature>
<evidence type="ECO:0000313" key="1">
    <source>
        <dbReference type="EMBL" id="KAF7635608.1"/>
    </source>
</evidence>
<gene>
    <name evidence="1" type="ORF">Mgra_00004997</name>
</gene>
<protein>
    <submittedName>
        <fullName evidence="1">Uncharacterized protein</fullName>
    </submittedName>
</protein>